<dbReference type="Gene3D" id="3.20.20.140">
    <property type="entry name" value="Metal-dependent hydrolases"/>
    <property type="match status" value="1"/>
</dbReference>
<dbReference type="PANTHER" id="PTHR10443:SF12">
    <property type="entry name" value="DIPEPTIDASE"/>
    <property type="match status" value="1"/>
</dbReference>
<keyword evidence="2" id="KW-1185">Reference proteome</keyword>
<evidence type="ECO:0000313" key="2">
    <source>
        <dbReference type="Proteomes" id="UP000680865"/>
    </source>
</evidence>
<dbReference type="Proteomes" id="UP000680865">
    <property type="component" value="Unassembled WGS sequence"/>
</dbReference>
<dbReference type="GO" id="GO:0070573">
    <property type="term" value="F:metallodipeptidase activity"/>
    <property type="evidence" value="ECO:0007669"/>
    <property type="project" value="InterPro"/>
</dbReference>
<comment type="caution">
    <text evidence="1">The sequence shown here is derived from an EMBL/GenBank/DDBJ whole genome shotgun (WGS) entry which is preliminary data.</text>
</comment>
<dbReference type="Pfam" id="PF01244">
    <property type="entry name" value="Peptidase_M19"/>
    <property type="match status" value="1"/>
</dbReference>
<sequence>METQATATSVNELLIASRIRHHTLHALNGSVKRRWRRAGERRGSGVPLKASVAQVADHVEHIRSVAGLEHIGLGGDHDGCDRMPIGLENVAGYPRLPDELAARGWTQADLEKLTGRNILRVLRLAEEAAAEPLWPRTLIARQREPQ</sequence>
<dbReference type="PROSITE" id="PS51365">
    <property type="entry name" value="RENAL_DIPEPTIDASE_2"/>
    <property type="match status" value="1"/>
</dbReference>
<gene>
    <name evidence="1" type="ORF">Aco04nite_80400</name>
</gene>
<name>A0A919T1E9_9ACTN</name>
<reference evidence="1" key="1">
    <citation type="submission" date="2021-03" db="EMBL/GenBank/DDBJ databases">
        <title>Whole genome shotgun sequence of Actinoplanes consettensis NBRC 14913.</title>
        <authorList>
            <person name="Komaki H."/>
            <person name="Tamura T."/>
        </authorList>
    </citation>
    <scope>NUCLEOTIDE SEQUENCE</scope>
    <source>
        <strain evidence="1">NBRC 14913</strain>
    </source>
</reference>
<dbReference type="InterPro" id="IPR008257">
    <property type="entry name" value="Pept_M19"/>
</dbReference>
<dbReference type="GO" id="GO:0006508">
    <property type="term" value="P:proteolysis"/>
    <property type="evidence" value="ECO:0007669"/>
    <property type="project" value="InterPro"/>
</dbReference>
<accession>A0A919T1E9</accession>
<dbReference type="InterPro" id="IPR032466">
    <property type="entry name" value="Metal_Hydrolase"/>
</dbReference>
<organism evidence="1 2">
    <name type="scientific">Winogradskya consettensis</name>
    <dbReference type="NCBI Taxonomy" id="113560"/>
    <lineage>
        <taxon>Bacteria</taxon>
        <taxon>Bacillati</taxon>
        <taxon>Actinomycetota</taxon>
        <taxon>Actinomycetes</taxon>
        <taxon>Micromonosporales</taxon>
        <taxon>Micromonosporaceae</taxon>
        <taxon>Winogradskya</taxon>
    </lineage>
</organism>
<evidence type="ECO:0000313" key="1">
    <source>
        <dbReference type="EMBL" id="GIM82202.1"/>
    </source>
</evidence>
<proteinExistence type="predicted"/>
<dbReference type="SUPFAM" id="SSF51556">
    <property type="entry name" value="Metallo-dependent hydrolases"/>
    <property type="match status" value="1"/>
</dbReference>
<dbReference type="AlphaFoldDB" id="A0A919T1E9"/>
<protein>
    <recommendedName>
        <fullName evidence="3">Dipeptidase</fullName>
    </recommendedName>
</protein>
<dbReference type="PANTHER" id="PTHR10443">
    <property type="entry name" value="MICROSOMAL DIPEPTIDASE"/>
    <property type="match status" value="1"/>
</dbReference>
<evidence type="ECO:0008006" key="3">
    <source>
        <dbReference type="Google" id="ProtNLM"/>
    </source>
</evidence>
<dbReference type="EMBL" id="BOQP01000050">
    <property type="protein sequence ID" value="GIM82202.1"/>
    <property type="molecule type" value="Genomic_DNA"/>
</dbReference>